<feature type="domain" description="GerMN" evidence="2">
    <location>
        <begin position="182"/>
        <end position="282"/>
    </location>
</feature>
<organism evidence="4 5">
    <name type="scientific">Winogradskya consettensis</name>
    <dbReference type="NCBI Taxonomy" id="113560"/>
    <lineage>
        <taxon>Bacteria</taxon>
        <taxon>Bacillati</taxon>
        <taxon>Actinomycetota</taxon>
        <taxon>Actinomycetes</taxon>
        <taxon>Micromonosporales</taxon>
        <taxon>Micromonosporaceae</taxon>
        <taxon>Winogradskya</taxon>
    </lineage>
</organism>
<evidence type="ECO:0000259" key="3">
    <source>
        <dbReference type="Pfam" id="PF10647"/>
    </source>
</evidence>
<evidence type="ECO:0000313" key="5">
    <source>
        <dbReference type="Proteomes" id="UP000680865"/>
    </source>
</evidence>
<dbReference type="PROSITE" id="PS51257">
    <property type="entry name" value="PROKAR_LIPOPROTEIN"/>
    <property type="match status" value="1"/>
</dbReference>
<feature type="region of interest" description="Disordered" evidence="1">
    <location>
        <begin position="26"/>
        <end position="53"/>
    </location>
</feature>
<evidence type="ECO:0000313" key="4">
    <source>
        <dbReference type="EMBL" id="GIM71501.1"/>
    </source>
</evidence>
<dbReference type="EMBL" id="BOQP01000011">
    <property type="protein sequence ID" value="GIM71501.1"/>
    <property type="molecule type" value="Genomic_DNA"/>
</dbReference>
<dbReference type="InterPro" id="IPR011044">
    <property type="entry name" value="Quino_amine_DH_bsu"/>
</dbReference>
<feature type="domain" description="Lipoprotein LpqB C-terminal" evidence="3">
    <location>
        <begin position="331"/>
        <end position="538"/>
    </location>
</feature>
<dbReference type="InterPro" id="IPR018910">
    <property type="entry name" value="LpqB_C"/>
</dbReference>
<dbReference type="AlphaFoldDB" id="A0A919VPM0"/>
<dbReference type="Pfam" id="PF10647">
    <property type="entry name" value="Gmad1"/>
    <property type="match status" value="1"/>
</dbReference>
<evidence type="ECO:0000259" key="2">
    <source>
        <dbReference type="Pfam" id="PF10646"/>
    </source>
</evidence>
<dbReference type="RefSeq" id="WP_212997451.1">
    <property type="nucleotide sequence ID" value="NZ_BAAATW010000008.1"/>
</dbReference>
<dbReference type="Pfam" id="PF10646">
    <property type="entry name" value="Germane"/>
    <property type="match status" value="1"/>
</dbReference>
<proteinExistence type="predicted"/>
<dbReference type="InterPro" id="IPR019606">
    <property type="entry name" value="GerMN"/>
</dbReference>
<protein>
    <recommendedName>
        <fullName evidence="6">GerMN domain-containing protein</fullName>
    </recommendedName>
</protein>
<evidence type="ECO:0000256" key="1">
    <source>
        <dbReference type="SAM" id="MobiDB-lite"/>
    </source>
</evidence>
<dbReference type="SUPFAM" id="SSF50969">
    <property type="entry name" value="YVTN repeat-like/Quinoprotein amine dehydrogenase"/>
    <property type="match status" value="1"/>
</dbReference>
<evidence type="ECO:0008006" key="6">
    <source>
        <dbReference type="Google" id="ProtNLM"/>
    </source>
</evidence>
<reference evidence="4" key="1">
    <citation type="submission" date="2021-03" db="EMBL/GenBank/DDBJ databases">
        <title>Whole genome shotgun sequence of Actinoplanes consettensis NBRC 14913.</title>
        <authorList>
            <person name="Komaki H."/>
            <person name="Tamura T."/>
        </authorList>
    </citation>
    <scope>NUCLEOTIDE SEQUENCE</scope>
    <source>
        <strain evidence="4">NBRC 14913</strain>
    </source>
</reference>
<name>A0A919VPM0_9ACTN</name>
<dbReference type="Proteomes" id="UP000680865">
    <property type="component" value="Unassembled WGS sequence"/>
</dbReference>
<sequence length="607" mass="64716">MKRGLLATVLAGAMLLAGCGIPENTEVSKVSDGPRTGASFGQDDPPDKSTREEAGDDTALLVKFYLQAAAASDPDTSLKQVQSFLSPSFAATTLKAPTDVKVIHLIGTPLVNPGSDEVKVTALTVGVLSHNGVLEASEDKGVQTYSMTVSSITGKDGLFVTKAPPVLLLTDEGLEDYYHQHTIYFWNRDHTALVPDVRYLSADVPSEQVPQEIVKWMIEGPASWLAGAAEPLPDGTALIGNVPAVTNNKLQINLSGGSAQQPDAQAALDRLRRQLMWSLRQFLPRVLELKVGNGPQTDYESNDYYTSNASYRLAATPERFVIYNEQIRRVSQSAASTDPIPVIRPENNRKVRAAALARSFSDRGYAALVTSDAGKQSLQVGSAPRGEQAKLHAVPLPGGSTGQPVWAITSDDAQTGAIGLITVGGRLYSFSPDDSTLKRVNWPGPSGLISAVSVAPDGRRLALVVNGELYVAAMTADGSGPALSTPRRVEIYRLADVTAADWGTESSLIVAGTRSDGDRVAIIETELDGARSSEVLADIGNEHVSYLAAYPVNPITQKSLPDVMEYMANGATFDIQTQPFRINVTDLADPVTNPPPGVIPVSPFFLR</sequence>
<comment type="caution">
    <text evidence="4">The sequence shown here is derived from an EMBL/GenBank/DDBJ whole genome shotgun (WGS) entry which is preliminary data.</text>
</comment>
<keyword evidence="5" id="KW-1185">Reference proteome</keyword>
<gene>
    <name evidence="4" type="ORF">Aco04nite_25590</name>
</gene>
<accession>A0A919VPM0</accession>